<accession>A0A9P4R0I6</accession>
<feature type="compositionally biased region" description="Polar residues" evidence="2">
    <location>
        <begin position="1376"/>
        <end position="1395"/>
    </location>
</feature>
<evidence type="ECO:0000313" key="3">
    <source>
        <dbReference type="EMBL" id="KAF2735860.1"/>
    </source>
</evidence>
<dbReference type="OrthoDB" id="3801469at2759"/>
<dbReference type="EMBL" id="ML996131">
    <property type="protein sequence ID" value="KAF2735860.1"/>
    <property type="molecule type" value="Genomic_DNA"/>
</dbReference>
<name>A0A9P4R0I6_9PLEO</name>
<feature type="compositionally biased region" description="Basic and acidic residues" evidence="2">
    <location>
        <begin position="235"/>
        <end position="244"/>
    </location>
</feature>
<feature type="compositionally biased region" description="Polar residues" evidence="2">
    <location>
        <begin position="1417"/>
        <end position="1427"/>
    </location>
</feature>
<feature type="coiled-coil region" evidence="1">
    <location>
        <begin position="707"/>
        <end position="818"/>
    </location>
</feature>
<feature type="region of interest" description="Disordered" evidence="2">
    <location>
        <begin position="235"/>
        <end position="269"/>
    </location>
</feature>
<feature type="region of interest" description="Disordered" evidence="2">
    <location>
        <begin position="1151"/>
        <end position="1201"/>
    </location>
</feature>
<protein>
    <submittedName>
        <fullName evidence="3">Uncharacterized protein</fullName>
    </submittedName>
</protein>
<dbReference type="Proteomes" id="UP000799444">
    <property type="component" value="Unassembled WGS sequence"/>
</dbReference>
<feature type="region of interest" description="Disordered" evidence="2">
    <location>
        <begin position="134"/>
        <end position="183"/>
    </location>
</feature>
<feature type="compositionally biased region" description="Low complexity" evidence="2">
    <location>
        <begin position="1154"/>
        <end position="1169"/>
    </location>
</feature>
<feature type="compositionally biased region" description="Basic residues" evidence="2">
    <location>
        <begin position="157"/>
        <end position="169"/>
    </location>
</feature>
<sequence length="1508" mass="169350">MADIRHEKTKHPSNPSRLRIEYHPERTEDNGIALNSHVQVPDNDAVIPETQPEDGLDPQDRAILERNNTKRSKLTFDPAQAQSVFLSRETLNEGFRQPSPGFSFMPSKSKGPKITGGNVNEHVMAAMSIENDDLFGPELPSGAKDDTLRRRSDHTFSRNRTKSKPKHAAHISETPACDVEPSTGTDVCPRVASLAEGELSRGALGELQGYECIAPSNITSQFQSAVPDAHDALPDPVESLHKNESQSVVKRGKKTRRMQGNTPKPITLNSRDEARNHRLLEQEQQNEVGIPDVFPEASPDTTPFVGPSMIKRSCVPHDGSVVPEGPLISYQEAEASVVRPQPELGGLESLPSQPVEIGLSDNAHSDVLHATNSRAAPIRVSKPKKQLRKAGGQRTQTLRSAKYMQPSEPLSVVETLLKNLQVAIVAEKIKDDYALKSMVNNHNITVAALAETNSAQGNALTALQRTENDLRIQLQVKSEAVSKFQKYAQGISNDHENFKKSVKEHENECKDLLRDKLDEFQAEKEMILTELNLTTDSLYKYRQKMEATLHECSAELVIATSQKIELYRSLKAERALLEEERTRRADLEKQLASSLEVMQRRLQDGNVKLFDKLAGIEETIKDTRLSDEQDTCIKDCKNALQVLQQTPLLTINDVKKAEGMLRFLHKSIGPRLGSMSESLKEKGLEVKGLHEHMRRHIQDLKDELFKFDEVNVELEKSRQSNTQLNQQLQTKNQEYNELGTQLRDLQQSETELKLRVSQLEHEFDTLNTNAQEQDIDAADLKLELEALREQNKNCAEELQEARAHIDEAKRVRQAQQSEIGKLQVSGSRSHLLELSLMYQEKAEAHDTCIEEARRLCKEKYDKSLARAQSEIRSSIRKDYEEREAKIANDLHRITRQRDETSKSLEATTQELEATKSALFQNEQHFREMESQLGDLLKEKAEFDANLQKAREDGLQSSVSSEVADLKLKLKQGSNAIHAKELELEDVHRESAALKTQTAELQTSLDKANTKLSEKQSHIDSAHSKADAQLSQLSQQVEKHQSTLKLNKQIIASLEKQNQELKSEVAQHRHDADSKQNHLEDSFRMEKERLLEKVKMLESDIAQSQNALRESKAENEKLKMEYEEKYKTRDAFAGQKITEVSYLTQRIDGDGLITRAPRSPQAQASQSSSAMGSTPSKAPKNIQRRKVNRQDNTVSEVNLSSQQRRDIRTVFQPHLRAVEESAQSWTRESIDPALINDSGFVQLFESQDVSAVNADRIIPEIQEQSELGMTLENIDDQIDKQTKQASRNRSSSSLSSLDSDTLRPRHVAPESPKTSHPHEREPLRIASGQVSIARTPSRSLQKQFEPLSADRPRSRANTASRMAPPTEASFFEFDGRFSQSPSKHTGSTQPATQSQAGKMFSHPDSTQNSLSGARESYENSQDSFGKSSTNKRKSSESDKSQAGQTKRSRPLSQQPPMSTPSSANNRYRNQSRHSSQSAVRGSGRRSNRTGRGKNSSGNTDSRFSKELQG</sequence>
<feature type="coiled-coil region" evidence="1">
    <location>
        <begin position="1022"/>
        <end position="1127"/>
    </location>
</feature>
<dbReference type="PANTHER" id="PTHR45615">
    <property type="entry name" value="MYOSIN HEAVY CHAIN, NON-MUSCLE"/>
    <property type="match status" value="1"/>
</dbReference>
<evidence type="ECO:0000313" key="4">
    <source>
        <dbReference type="Proteomes" id="UP000799444"/>
    </source>
</evidence>
<feature type="compositionally biased region" description="Basic and acidic residues" evidence="2">
    <location>
        <begin position="18"/>
        <end position="29"/>
    </location>
</feature>
<feature type="compositionally biased region" description="Polar residues" evidence="2">
    <location>
        <begin position="1327"/>
        <end position="1341"/>
    </location>
</feature>
<feature type="coiled-coil region" evidence="1">
    <location>
        <begin position="488"/>
        <end position="530"/>
    </location>
</feature>
<feature type="compositionally biased region" description="Basic residues" evidence="2">
    <location>
        <begin position="1481"/>
        <end position="1490"/>
    </location>
</feature>
<feature type="compositionally biased region" description="Polar residues" evidence="2">
    <location>
        <begin position="1189"/>
        <end position="1201"/>
    </location>
</feature>
<feature type="compositionally biased region" description="Polar residues" evidence="2">
    <location>
        <begin position="1439"/>
        <end position="1478"/>
    </location>
</feature>
<feature type="compositionally biased region" description="Basic and acidic residues" evidence="2">
    <location>
        <begin position="143"/>
        <end position="156"/>
    </location>
</feature>
<organism evidence="3 4">
    <name type="scientific">Polyplosphaeria fusca</name>
    <dbReference type="NCBI Taxonomy" id="682080"/>
    <lineage>
        <taxon>Eukaryota</taxon>
        <taxon>Fungi</taxon>
        <taxon>Dikarya</taxon>
        <taxon>Ascomycota</taxon>
        <taxon>Pezizomycotina</taxon>
        <taxon>Dothideomycetes</taxon>
        <taxon>Pleosporomycetidae</taxon>
        <taxon>Pleosporales</taxon>
        <taxon>Tetraplosphaeriaceae</taxon>
        <taxon>Polyplosphaeria</taxon>
    </lineage>
</organism>
<feature type="region of interest" description="Disordered" evidence="2">
    <location>
        <begin position="1"/>
        <end position="31"/>
    </location>
</feature>
<dbReference type="PANTHER" id="PTHR45615:SF80">
    <property type="entry name" value="GRIP DOMAIN-CONTAINING PROTEIN"/>
    <property type="match status" value="1"/>
</dbReference>
<proteinExistence type="predicted"/>
<gene>
    <name evidence="3" type="ORF">EJ04DRAFT_522510</name>
</gene>
<comment type="caution">
    <text evidence="3">The sequence shown here is derived from an EMBL/GenBank/DDBJ whole genome shotgun (WGS) entry which is preliminary data.</text>
</comment>
<feature type="compositionally biased region" description="Polar residues" evidence="2">
    <location>
        <begin position="258"/>
        <end position="269"/>
    </location>
</feature>
<keyword evidence="4" id="KW-1185">Reference proteome</keyword>
<feature type="region of interest" description="Disordered" evidence="2">
    <location>
        <begin position="1278"/>
        <end position="1508"/>
    </location>
</feature>
<evidence type="ECO:0000256" key="1">
    <source>
        <dbReference type="SAM" id="Coils"/>
    </source>
</evidence>
<feature type="coiled-coil region" evidence="1">
    <location>
        <begin position="570"/>
        <end position="597"/>
    </location>
</feature>
<reference evidence="3" key="1">
    <citation type="journal article" date="2020" name="Stud. Mycol.">
        <title>101 Dothideomycetes genomes: a test case for predicting lifestyles and emergence of pathogens.</title>
        <authorList>
            <person name="Haridas S."/>
            <person name="Albert R."/>
            <person name="Binder M."/>
            <person name="Bloem J."/>
            <person name="Labutti K."/>
            <person name="Salamov A."/>
            <person name="Andreopoulos B."/>
            <person name="Baker S."/>
            <person name="Barry K."/>
            <person name="Bills G."/>
            <person name="Bluhm B."/>
            <person name="Cannon C."/>
            <person name="Castanera R."/>
            <person name="Culley D."/>
            <person name="Daum C."/>
            <person name="Ezra D."/>
            <person name="Gonzalez J."/>
            <person name="Henrissat B."/>
            <person name="Kuo A."/>
            <person name="Liang C."/>
            <person name="Lipzen A."/>
            <person name="Lutzoni F."/>
            <person name="Magnuson J."/>
            <person name="Mondo S."/>
            <person name="Nolan M."/>
            <person name="Ohm R."/>
            <person name="Pangilinan J."/>
            <person name="Park H.-J."/>
            <person name="Ramirez L."/>
            <person name="Alfaro M."/>
            <person name="Sun H."/>
            <person name="Tritt A."/>
            <person name="Yoshinaga Y."/>
            <person name="Zwiers L.-H."/>
            <person name="Turgeon B."/>
            <person name="Goodwin S."/>
            <person name="Spatafora J."/>
            <person name="Crous P."/>
            <person name="Grigoriev I."/>
        </authorList>
    </citation>
    <scope>NUCLEOTIDE SEQUENCE</scope>
    <source>
        <strain evidence="3">CBS 125425</strain>
    </source>
</reference>
<evidence type="ECO:0000256" key="2">
    <source>
        <dbReference type="SAM" id="MobiDB-lite"/>
    </source>
</evidence>
<feature type="compositionally biased region" description="Low complexity" evidence="2">
    <location>
        <begin position="1289"/>
        <end position="1298"/>
    </location>
</feature>
<keyword evidence="1" id="KW-0175">Coiled coil</keyword>